<dbReference type="PROSITE" id="PS51257">
    <property type="entry name" value="PROKAR_LIPOPROTEIN"/>
    <property type="match status" value="1"/>
</dbReference>
<comment type="caution">
    <text evidence="2">The sequence shown here is derived from an EMBL/GenBank/DDBJ whole genome shotgun (WGS) entry which is preliminary data.</text>
</comment>
<evidence type="ECO:0000256" key="1">
    <source>
        <dbReference type="SAM" id="MobiDB-lite"/>
    </source>
</evidence>
<dbReference type="InterPro" id="IPR018247">
    <property type="entry name" value="EF_Hand_1_Ca_BS"/>
</dbReference>
<reference evidence="2 3" key="1">
    <citation type="submission" date="2022-06" db="EMBL/GenBank/DDBJ databases">
        <title>Halogeometricum sp. a new haloarchaeum isolate from saline soil.</title>
        <authorList>
            <person name="Strakova D."/>
            <person name="Galisteo C."/>
            <person name="Sanchez-Porro C."/>
            <person name="Ventosa A."/>
        </authorList>
    </citation>
    <scope>NUCLEOTIDE SEQUENCE [LARGE SCALE GENOMIC DNA]</scope>
    <source>
        <strain evidence="3">S3BR25-2</strain>
    </source>
</reference>
<evidence type="ECO:0008006" key="4">
    <source>
        <dbReference type="Google" id="ProtNLM"/>
    </source>
</evidence>
<accession>A0ABU2G6L3</accession>
<feature type="compositionally biased region" description="Low complexity" evidence="1">
    <location>
        <begin position="74"/>
        <end position="102"/>
    </location>
</feature>
<organism evidence="2 3">
    <name type="scientific">Halogeometricum luteum</name>
    <dbReference type="NCBI Taxonomy" id="2950537"/>
    <lineage>
        <taxon>Archaea</taxon>
        <taxon>Methanobacteriati</taxon>
        <taxon>Methanobacteriota</taxon>
        <taxon>Stenosarchaea group</taxon>
        <taxon>Halobacteria</taxon>
        <taxon>Halobacteriales</taxon>
        <taxon>Haloferacaceae</taxon>
        <taxon>Halogeometricum</taxon>
    </lineage>
</organism>
<dbReference type="PANTHER" id="PTHR39327:SF1">
    <property type="entry name" value="BLR5470 PROTEIN"/>
    <property type="match status" value="1"/>
</dbReference>
<evidence type="ECO:0000313" key="3">
    <source>
        <dbReference type="Proteomes" id="UP001254813"/>
    </source>
</evidence>
<dbReference type="PROSITE" id="PS00018">
    <property type="entry name" value="EF_HAND_1"/>
    <property type="match status" value="1"/>
</dbReference>
<dbReference type="EMBL" id="JAMQOQ010000006">
    <property type="protein sequence ID" value="MDS0296430.1"/>
    <property type="molecule type" value="Genomic_DNA"/>
</dbReference>
<sequence length="455" mass="50545">MSRSDDKSNDSLGLARRKLLTTVGTGSLLGLAGCIGGASIEDTDGDGVIDSKDYAPRDKSVQERADVKGTAKMTPKTDTPTQTPVQTPTKTLTPTPSSTSTPVPKPETDYGTITAKNPQVYEGRNYISSYSSTKATIQVVSEDMDGITANGNDLLLLLANFPREQDHEYYRTSFSANDSGYTPIELDLEFPESAKDELVHFLIFFIDEDVTYESASLSDFTFLGESDPFVVDTDTQNIRRDQPDVLARINTEETDYYTREDAEGAFALSVSGRTKGREWSASYFVFKSAYALAVERDHGRSREEFVSFEMQNGFAGEFAAIISDIALDNDFSEKVEQVEFIIDFVQRLPYVPDDVSTGYNDYTKYTLETLTELGGDCEDTSILLAGILQCEPFGYDMVLIQPPGHMGTGIYGTDLQGSYWEYDERDYYYIETTGEGWGIGDYPESLEDDAYVYQV</sequence>
<name>A0ABU2G6L3_9EURY</name>
<dbReference type="InterPro" id="IPR010319">
    <property type="entry name" value="Transglutaminase-like_Cys_pept"/>
</dbReference>
<dbReference type="Gene3D" id="3.10.620.30">
    <property type="match status" value="1"/>
</dbReference>
<feature type="compositionally biased region" description="Basic and acidic residues" evidence="1">
    <location>
        <begin position="49"/>
        <end position="69"/>
    </location>
</feature>
<dbReference type="Proteomes" id="UP001254813">
    <property type="component" value="Unassembled WGS sequence"/>
</dbReference>
<proteinExistence type="predicted"/>
<evidence type="ECO:0000313" key="2">
    <source>
        <dbReference type="EMBL" id="MDS0296430.1"/>
    </source>
</evidence>
<dbReference type="PANTHER" id="PTHR39327">
    <property type="match status" value="1"/>
</dbReference>
<keyword evidence="3" id="KW-1185">Reference proteome</keyword>
<protein>
    <recommendedName>
        <fullName evidence="4">Transglutaminase-like superfamily protein</fullName>
    </recommendedName>
</protein>
<feature type="region of interest" description="Disordered" evidence="1">
    <location>
        <begin position="38"/>
        <end position="113"/>
    </location>
</feature>
<gene>
    <name evidence="2" type="ORF">NDI79_19840</name>
</gene>
<dbReference type="RefSeq" id="WP_310930442.1">
    <property type="nucleotide sequence ID" value="NZ_JAMQOQ010000006.1"/>
</dbReference>